<comment type="catalytic activity">
    <reaction evidence="8">
        <text>Mo-molybdopterin + GTP + H(+) = Mo-molybdopterin guanine dinucleotide + diphosphate</text>
        <dbReference type="Rhea" id="RHEA:34243"/>
        <dbReference type="ChEBI" id="CHEBI:15378"/>
        <dbReference type="ChEBI" id="CHEBI:33019"/>
        <dbReference type="ChEBI" id="CHEBI:37565"/>
        <dbReference type="ChEBI" id="CHEBI:71302"/>
        <dbReference type="ChEBI" id="CHEBI:71310"/>
        <dbReference type="EC" id="2.7.7.77"/>
    </reaction>
</comment>
<name>A0A931NC21_9BURK</name>
<evidence type="ECO:0000256" key="2">
    <source>
        <dbReference type="ARBA" id="ARBA00022679"/>
    </source>
</evidence>
<dbReference type="NCBIfam" id="TIGR02665">
    <property type="entry name" value="molyb_mobA"/>
    <property type="match status" value="1"/>
</dbReference>
<evidence type="ECO:0000259" key="9">
    <source>
        <dbReference type="Pfam" id="PF12804"/>
    </source>
</evidence>
<dbReference type="GO" id="GO:0061603">
    <property type="term" value="F:molybdenum cofactor guanylyltransferase activity"/>
    <property type="evidence" value="ECO:0007669"/>
    <property type="project" value="UniProtKB-EC"/>
</dbReference>
<keyword evidence="10" id="KW-0548">Nucleotidyltransferase</keyword>
<dbReference type="EMBL" id="JAEDAL010000010">
    <property type="protein sequence ID" value="MBH9554208.1"/>
    <property type="molecule type" value="Genomic_DNA"/>
</dbReference>
<comment type="caution">
    <text evidence="8">Lacks conserved residue(s) required for the propagation of feature annotation.</text>
</comment>
<dbReference type="GO" id="GO:0046872">
    <property type="term" value="F:metal ion binding"/>
    <property type="evidence" value="ECO:0007669"/>
    <property type="project" value="UniProtKB-KW"/>
</dbReference>
<dbReference type="Pfam" id="PF12804">
    <property type="entry name" value="NTP_transf_3"/>
    <property type="match status" value="1"/>
</dbReference>
<dbReference type="GO" id="GO:0005525">
    <property type="term" value="F:GTP binding"/>
    <property type="evidence" value="ECO:0007669"/>
    <property type="project" value="UniProtKB-UniRule"/>
</dbReference>
<evidence type="ECO:0000256" key="1">
    <source>
        <dbReference type="ARBA" id="ARBA00022490"/>
    </source>
</evidence>
<gene>
    <name evidence="8 10" type="primary">mobA</name>
    <name evidence="10" type="ORF">I7X43_15290</name>
</gene>
<evidence type="ECO:0000313" key="10">
    <source>
        <dbReference type="EMBL" id="MBH9554208.1"/>
    </source>
</evidence>
<organism evidence="10 11">
    <name type="scientific">Inhella gelatinilytica</name>
    <dbReference type="NCBI Taxonomy" id="2795030"/>
    <lineage>
        <taxon>Bacteria</taxon>
        <taxon>Pseudomonadati</taxon>
        <taxon>Pseudomonadota</taxon>
        <taxon>Betaproteobacteria</taxon>
        <taxon>Burkholderiales</taxon>
        <taxon>Sphaerotilaceae</taxon>
        <taxon>Inhella</taxon>
    </lineage>
</organism>
<protein>
    <recommendedName>
        <fullName evidence="8">Molybdenum cofactor guanylyltransferase</fullName>
        <shortName evidence="8">MoCo guanylyltransferase</shortName>
        <ecNumber evidence="8">2.7.7.77</ecNumber>
    </recommendedName>
    <alternativeName>
        <fullName evidence="8">GTP:molybdopterin guanylyltransferase</fullName>
    </alternativeName>
    <alternativeName>
        <fullName evidence="8">Mo-MPT guanylyltransferase</fullName>
    </alternativeName>
    <alternativeName>
        <fullName evidence="8">Molybdopterin guanylyltransferase</fullName>
    </alternativeName>
    <alternativeName>
        <fullName evidence="8">Molybdopterin-guanine dinucleotide synthase</fullName>
        <shortName evidence="8">MGD synthase</shortName>
    </alternativeName>
</protein>
<sequence length="206" mass="21620">MSSVADTGRLAAVVLAGGEGRRMGGQDKGLLLWQGQPLVDAVLARIRAQEAIRFSALALSANRHLDVYATRGLPVLPDAPAHVGCGPLAGLREALRFAQAQGCEAVWVLPCDAPRMPLDLARRLRAALGPGASAAVPVLEGEAGEPRWQPAHALLTVDTLAALDAALAQGERRVMGWLRSLDPVAVPYPPTAAPAFANLNRPEDLI</sequence>
<comment type="function">
    <text evidence="8">Transfers a GMP moiety from GTP to Mo-molybdopterin (Mo-MPT) cofactor (Moco or molybdenum cofactor) to form Mo-molybdopterin guanine dinucleotide (Mo-MGD) cofactor.</text>
</comment>
<evidence type="ECO:0000256" key="6">
    <source>
        <dbReference type="ARBA" id="ARBA00023134"/>
    </source>
</evidence>
<dbReference type="Gene3D" id="3.90.550.10">
    <property type="entry name" value="Spore Coat Polysaccharide Biosynthesis Protein SpsA, Chain A"/>
    <property type="match status" value="1"/>
</dbReference>
<proteinExistence type="inferred from homology"/>
<comment type="subcellular location">
    <subcellularLocation>
        <location evidence="8">Cytoplasm</location>
    </subcellularLocation>
</comment>
<dbReference type="GO" id="GO:0005737">
    <property type="term" value="C:cytoplasm"/>
    <property type="evidence" value="ECO:0007669"/>
    <property type="project" value="UniProtKB-SubCell"/>
</dbReference>
<evidence type="ECO:0000256" key="5">
    <source>
        <dbReference type="ARBA" id="ARBA00022842"/>
    </source>
</evidence>
<dbReference type="InterPro" id="IPR013482">
    <property type="entry name" value="Molybde_CF_guanTrfase"/>
</dbReference>
<keyword evidence="4 8" id="KW-0547">Nucleotide-binding</keyword>
<feature type="binding site" evidence="8">
    <location>
        <position position="112"/>
    </location>
    <ligand>
        <name>Mg(2+)</name>
        <dbReference type="ChEBI" id="CHEBI:18420"/>
    </ligand>
</feature>
<keyword evidence="11" id="KW-1185">Reference proteome</keyword>
<evidence type="ECO:0000256" key="8">
    <source>
        <dbReference type="HAMAP-Rule" id="MF_00316"/>
    </source>
</evidence>
<dbReference type="SUPFAM" id="SSF53448">
    <property type="entry name" value="Nucleotide-diphospho-sugar transferases"/>
    <property type="match status" value="1"/>
</dbReference>
<reference evidence="10" key="1">
    <citation type="submission" date="2020-12" db="EMBL/GenBank/DDBJ databases">
        <title>The genome sequence of Inhella sp. 4Y17.</title>
        <authorList>
            <person name="Liu Y."/>
        </authorList>
    </citation>
    <scope>NUCLEOTIDE SEQUENCE</scope>
    <source>
        <strain evidence="10">4Y10</strain>
    </source>
</reference>
<feature type="binding site" evidence="8">
    <location>
        <position position="112"/>
    </location>
    <ligand>
        <name>GTP</name>
        <dbReference type="ChEBI" id="CHEBI:37565"/>
    </ligand>
</feature>
<dbReference type="PANTHER" id="PTHR19136:SF81">
    <property type="entry name" value="MOLYBDENUM COFACTOR GUANYLYLTRANSFERASE"/>
    <property type="match status" value="1"/>
</dbReference>
<dbReference type="Proteomes" id="UP000620139">
    <property type="component" value="Unassembled WGS sequence"/>
</dbReference>
<dbReference type="GO" id="GO:0006777">
    <property type="term" value="P:Mo-molybdopterin cofactor biosynthetic process"/>
    <property type="evidence" value="ECO:0007669"/>
    <property type="project" value="UniProtKB-KW"/>
</dbReference>
<dbReference type="HAMAP" id="MF_00316">
    <property type="entry name" value="MobA"/>
    <property type="match status" value="1"/>
</dbReference>
<dbReference type="EC" id="2.7.7.77" evidence="8"/>
<keyword evidence="1 8" id="KW-0963">Cytoplasm</keyword>
<dbReference type="PANTHER" id="PTHR19136">
    <property type="entry name" value="MOLYBDENUM COFACTOR GUANYLYLTRANSFERASE"/>
    <property type="match status" value="1"/>
</dbReference>
<feature type="binding site" evidence="8">
    <location>
        <position position="28"/>
    </location>
    <ligand>
        <name>GTP</name>
        <dbReference type="ChEBI" id="CHEBI:37565"/>
    </ligand>
</feature>
<comment type="similarity">
    <text evidence="8">Belongs to the MobA family.</text>
</comment>
<accession>A0A931NC21</accession>
<dbReference type="InterPro" id="IPR025877">
    <property type="entry name" value="MobA-like_NTP_Trfase"/>
</dbReference>
<feature type="binding site" evidence="8">
    <location>
        <position position="78"/>
    </location>
    <ligand>
        <name>GTP</name>
        <dbReference type="ChEBI" id="CHEBI:37565"/>
    </ligand>
</feature>
<keyword evidence="7 8" id="KW-0501">Molybdenum cofactor biosynthesis</keyword>
<keyword evidence="6 8" id="KW-0342">GTP-binding</keyword>
<keyword evidence="5 8" id="KW-0460">Magnesium</keyword>
<feature type="domain" description="MobA-like NTP transferase" evidence="9">
    <location>
        <begin position="12"/>
        <end position="177"/>
    </location>
</feature>
<comment type="cofactor">
    <cofactor evidence="8">
        <name>Mg(2+)</name>
        <dbReference type="ChEBI" id="CHEBI:18420"/>
    </cofactor>
</comment>
<dbReference type="CDD" id="cd02503">
    <property type="entry name" value="MobA"/>
    <property type="match status" value="1"/>
</dbReference>
<dbReference type="InterPro" id="IPR029044">
    <property type="entry name" value="Nucleotide-diphossugar_trans"/>
</dbReference>
<comment type="caution">
    <text evidence="10">The sequence shown here is derived from an EMBL/GenBank/DDBJ whole genome shotgun (WGS) entry which is preliminary data.</text>
</comment>
<evidence type="ECO:0000256" key="3">
    <source>
        <dbReference type="ARBA" id="ARBA00022723"/>
    </source>
</evidence>
<feature type="binding site" evidence="8">
    <location>
        <begin position="15"/>
        <end position="17"/>
    </location>
    <ligand>
        <name>GTP</name>
        <dbReference type="ChEBI" id="CHEBI:37565"/>
    </ligand>
</feature>
<keyword evidence="3 8" id="KW-0479">Metal-binding</keyword>
<keyword evidence="2 8" id="KW-0808">Transferase</keyword>
<comment type="subunit">
    <text evidence="8">Monomer.</text>
</comment>
<comment type="domain">
    <text evidence="8">The N-terminal domain determines nucleotide recognition and specific binding, while the C-terminal domain determines the specific binding to the target protein.</text>
</comment>
<dbReference type="AlphaFoldDB" id="A0A931NC21"/>
<evidence type="ECO:0000313" key="11">
    <source>
        <dbReference type="Proteomes" id="UP000620139"/>
    </source>
</evidence>
<evidence type="ECO:0000256" key="4">
    <source>
        <dbReference type="ARBA" id="ARBA00022741"/>
    </source>
</evidence>
<evidence type="ECO:0000256" key="7">
    <source>
        <dbReference type="ARBA" id="ARBA00023150"/>
    </source>
</evidence>